<dbReference type="PANTHER" id="PTHR43025:SF3">
    <property type="entry name" value="MONOGALACTOSYLDIACYLGLYCEROL SYNTHASE 1, CHLOROPLASTIC"/>
    <property type="match status" value="1"/>
</dbReference>
<dbReference type="InterPro" id="IPR050519">
    <property type="entry name" value="Glycosyltransf_28_UgtP"/>
</dbReference>
<dbReference type="GO" id="GO:0016020">
    <property type="term" value="C:membrane"/>
    <property type="evidence" value="ECO:0007669"/>
    <property type="project" value="UniProtKB-SubCell"/>
</dbReference>
<keyword evidence="8" id="KW-1185">Reference proteome</keyword>
<evidence type="ECO:0000313" key="8">
    <source>
        <dbReference type="Proteomes" id="UP000681414"/>
    </source>
</evidence>
<dbReference type="GO" id="GO:0016758">
    <property type="term" value="F:hexosyltransferase activity"/>
    <property type="evidence" value="ECO:0007669"/>
    <property type="project" value="InterPro"/>
</dbReference>
<evidence type="ECO:0000313" key="7">
    <source>
        <dbReference type="EMBL" id="MBS4196796.1"/>
    </source>
</evidence>
<evidence type="ECO:0000259" key="5">
    <source>
        <dbReference type="Pfam" id="PF04101"/>
    </source>
</evidence>
<comment type="similarity">
    <text evidence="2">Belongs to the glycosyltransferase 28 family.</text>
</comment>
<dbReference type="RefSeq" id="WP_213126011.1">
    <property type="nucleotide sequence ID" value="NZ_JAGYPG010000003.1"/>
</dbReference>
<protein>
    <submittedName>
        <fullName evidence="7">Galactosyldiacylglycerol synthase</fullName>
    </submittedName>
</protein>
<dbReference type="EMBL" id="JAGYPG010000003">
    <property type="protein sequence ID" value="MBS4196796.1"/>
    <property type="molecule type" value="Genomic_DNA"/>
</dbReference>
<feature type="domain" description="Glycosyl transferase family 28 C-terminal" evidence="5">
    <location>
        <begin position="201"/>
        <end position="330"/>
    </location>
</feature>
<reference evidence="7 8" key="1">
    <citation type="submission" date="2021-05" db="EMBL/GenBank/DDBJ databases">
        <title>Novel Bacillus species.</title>
        <authorList>
            <person name="Liu G."/>
        </authorList>
    </citation>
    <scope>NUCLEOTIDE SEQUENCE [LARGE SCALE GENOMIC DNA]</scope>
    <source>
        <strain evidence="8">FJAT-49780</strain>
    </source>
</reference>
<dbReference type="Pfam" id="PF06925">
    <property type="entry name" value="MGDG_synth"/>
    <property type="match status" value="1"/>
</dbReference>
<dbReference type="Gene3D" id="3.40.50.2000">
    <property type="entry name" value="Glycogen Phosphorylase B"/>
    <property type="match status" value="1"/>
</dbReference>
<comment type="subcellular location">
    <subcellularLocation>
        <location evidence="1">Membrane</location>
    </subcellularLocation>
</comment>
<evidence type="ECO:0000256" key="3">
    <source>
        <dbReference type="ARBA" id="ARBA00022676"/>
    </source>
</evidence>
<dbReference type="Pfam" id="PF04101">
    <property type="entry name" value="Glyco_tran_28_C"/>
    <property type="match status" value="1"/>
</dbReference>
<evidence type="ECO:0000256" key="1">
    <source>
        <dbReference type="ARBA" id="ARBA00004370"/>
    </source>
</evidence>
<keyword evidence="3" id="KW-0328">Glycosyltransferase</keyword>
<dbReference type="SUPFAM" id="SSF53756">
    <property type="entry name" value="UDP-Glycosyltransferase/glycogen phosphorylase"/>
    <property type="match status" value="1"/>
</dbReference>
<comment type="caution">
    <text evidence="7">The sequence shown here is derived from an EMBL/GenBank/DDBJ whole genome shotgun (WGS) entry which is preliminary data.</text>
</comment>
<evidence type="ECO:0000256" key="4">
    <source>
        <dbReference type="ARBA" id="ARBA00022679"/>
    </source>
</evidence>
<name>A0A942TF09_9BACI</name>
<dbReference type="PANTHER" id="PTHR43025">
    <property type="entry name" value="MONOGALACTOSYLDIACYLGLYCEROL SYNTHASE"/>
    <property type="match status" value="1"/>
</dbReference>
<dbReference type="InterPro" id="IPR009695">
    <property type="entry name" value="Diacylglyc_glucosyltr_N"/>
</dbReference>
<dbReference type="AlphaFoldDB" id="A0A942TF09"/>
<evidence type="ECO:0000259" key="6">
    <source>
        <dbReference type="Pfam" id="PF06925"/>
    </source>
</evidence>
<dbReference type="GO" id="GO:0009247">
    <property type="term" value="P:glycolipid biosynthetic process"/>
    <property type="evidence" value="ECO:0007669"/>
    <property type="project" value="InterPro"/>
</dbReference>
<accession>A0A942TF09</accession>
<feature type="domain" description="Diacylglycerol glucosyltransferase N-terminal" evidence="6">
    <location>
        <begin position="16"/>
        <end position="181"/>
    </location>
</feature>
<proteinExistence type="inferred from homology"/>
<gene>
    <name evidence="7" type="ORF">KHA97_17235</name>
</gene>
<sequence>MQKILFFPLLKMPSGHHQVADTLTSYIKKRDPSIICKKIDLLSAWNPVVESVVTQVYLEWIHYFPKSYAWTYRQMANTSKPTRSYKYYEILFMKKMKQIVLEEKPDLIICTHGFPSYILSKLKMDNQGIPPVINVYTDFFINDVWGREGIDYHFVPNQKVKNDLIHKNDIPEDQIYVTGIPTAEQIEESFRTRKTNTRYRVLVSGGSVGLGNIMDLMKQQKDGSDVEYLVLCGKNQHLFRKIEKLNNPNIYPLPYITSRNEMNQLYDEVDAIVTKPGGVTISEAMKKRLPIFIHSALPGQEEINLQQLKELKLVNELKQNQSLSEQITDFFNSSSFNQFQHSLKSYLMEIKHGDPDNISKIIHSVMVQKRITVR</sequence>
<evidence type="ECO:0000256" key="2">
    <source>
        <dbReference type="ARBA" id="ARBA00006962"/>
    </source>
</evidence>
<keyword evidence="4" id="KW-0808">Transferase</keyword>
<dbReference type="InterPro" id="IPR007235">
    <property type="entry name" value="Glyco_trans_28_C"/>
</dbReference>
<organism evidence="7 8">
    <name type="scientific">Lederbergia citri</name>
    <dbReference type="NCBI Taxonomy" id="2833580"/>
    <lineage>
        <taxon>Bacteria</taxon>
        <taxon>Bacillati</taxon>
        <taxon>Bacillota</taxon>
        <taxon>Bacilli</taxon>
        <taxon>Bacillales</taxon>
        <taxon>Bacillaceae</taxon>
        <taxon>Lederbergia</taxon>
    </lineage>
</organism>
<dbReference type="Proteomes" id="UP000681414">
    <property type="component" value="Unassembled WGS sequence"/>
</dbReference>